<keyword evidence="3" id="KW-1185">Reference proteome</keyword>
<name>A0A1M6V8E7_9FIRM</name>
<dbReference type="PROSITE" id="PS50011">
    <property type="entry name" value="PROTEIN_KINASE_DOM"/>
    <property type="match status" value="1"/>
</dbReference>
<dbReference type="GO" id="GO:0004672">
    <property type="term" value="F:protein kinase activity"/>
    <property type="evidence" value="ECO:0007669"/>
    <property type="project" value="InterPro"/>
</dbReference>
<dbReference type="STRING" id="1121322.SAMN02745136_03318"/>
<dbReference type="Gene3D" id="1.10.510.10">
    <property type="entry name" value="Transferase(Phosphotransferase) domain 1"/>
    <property type="match status" value="1"/>
</dbReference>
<feature type="domain" description="Protein kinase" evidence="1">
    <location>
        <begin position="18"/>
        <end position="294"/>
    </location>
</feature>
<dbReference type="GO" id="GO:0005524">
    <property type="term" value="F:ATP binding"/>
    <property type="evidence" value="ECO:0007669"/>
    <property type="project" value="InterPro"/>
</dbReference>
<evidence type="ECO:0000259" key="1">
    <source>
        <dbReference type="PROSITE" id="PS50011"/>
    </source>
</evidence>
<dbReference type="Pfam" id="PF00069">
    <property type="entry name" value="Pkinase"/>
    <property type="match status" value="1"/>
</dbReference>
<evidence type="ECO:0000313" key="2">
    <source>
        <dbReference type="EMBL" id="SHK77654.1"/>
    </source>
</evidence>
<sequence length="478" mass="55726">MKDLEGMIITSTSGQTYLLTEKVDKQGAQGIVYEESTGKFIIKLYKRGNEYQNRNRMNKLEWLIKQSYPDQFIKPLDLFTEPYIGYAMEKVINHISLNKLLVPSRELTMSEWYNEETGGLRRRLFLGHKIAMQFALLHESNRAYCDISGNNIMVNKDSKVASICMIDIDNIYIPGGDSGNILGTSRYMAPEIVTKQMQPDIFTDDYSLAVILFELLRCGHPYVGDMVEDGTPEQQEQAYRGMYPYVDEEDSPNSSTQMLPVEVVFTNKLADLFYRTFVKGKENRVARTTAREFALACLEASNKVMKCNECGHWHYASPDKERKYFCPWCDEENERPIFLQFKDRYYVVDAKERNRIILKEEPVESFVLREEKNAITNNYISNLYIRRDKFSKPVDQYFVINKAKNGKFYLLNPKNSILYLQKNGQKERIPITKDNDQVEIGYKDRLFFSDIDINISKDPNAEIDEKYRGLVFRNAVFL</sequence>
<evidence type="ECO:0000313" key="3">
    <source>
        <dbReference type="Proteomes" id="UP000184386"/>
    </source>
</evidence>
<reference evidence="2 3" key="1">
    <citation type="submission" date="2016-11" db="EMBL/GenBank/DDBJ databases">
        <authorList>
            <person name="Jaros S."/>
            <person name="Januszkiewicz K."/>
            <person name="Wedrychowicz H."/>
        </authorList>
    </citation>
    <scope>NUCLEOTIDE SEQUENCE [LARGE SCALE GENOMIC DNA]</scope>
    <source>
        <strain evidence="2 3">DSM 15929</strain>
    </source>
</reference>
<dbReference type="AlphaFoldDB" id="A0A1M6V8E7"/>
<organism evidence="2 3">
    <name type="scientific">Anaerocolumna jejuensis DSM 15929</name>
    <dbReference type="NCBI Taxonomy" id="1121322"/>
    <lineage>
        <taxon>Bacteria</taxon>
        <taxon>Bacillati</taxon>
        <taxon>Bacillota</taxon>
        <taxon>Clostridia</taxon>
        <taxon>Lachnospirales</taxon>
        <taxon>Lachnospiraceae</taxon>
        <taxon>Anaerocolumna</taxon>
    </lineage>
</organism>
<dbReference type="InterPro" id="IPR000719">
    <property type="entry name" value="Prot_kinase_dom"/>
</dbReference>
<keyword evidence="2" id="KW-0808">Transferase</keyword>
<proteinExistence type="predicted"/>
<keyword evidence="2" id="KW-0418">Kinase</keyword>
<dbReference type="SUPFAM" id="SSF56112">
    <property type="entry name" value="Protein kinase-like (PK-like)"/>
    <property type="match status" value="1"/>
</dbReference>
<dbReference type="EMBL" id="FRAC01000017">
    <property type="protein sequence ID" value="SHK77654.1"/>
    <property type="molecule type" value="Genomic_DNA"/>
</dbReference>
<dbReference type="RefSeq" id="WP_170866677.1">
    <property type="nucleotide sequence ID" value="NZ_FRAC01000017.1"/>
</dbReference>
<accession>A0A1M6V8E7</accession>
<dbReference type="InterPro" id="IPR011009">
    <property type="entry name" value="Kinase-like_dom_sf"/>
</dbReference>
<dbReference type="Proteomes" id="UP000184386">
    <property type="component" value="Unassembled WGS sequence"/>
</dbReference>
<dbReference type="SMART" id="SM00220">
    <property type="entry name" value="S_TKc"/>
    <property type="match status" value="1"/>
</dbReference>
<protein>
    <submittedName>
        <fullName evidence="2">Protein kinase domain-containing protein</fullName>
    </submittedName>
</protein>
<gene>
    <name evidence="2" type="ORF">SAMN02745136_03318</name>
</gene>